<keyword evidence="5" id="KW-0812">Transmembrane</keyword>
<evidence type="ECO:0000256" key="8">
    <source>
        <dbReference type="ARBA" id="ARBA00022989"/>
    </source>
</evidence>
<dbReference type="Pfam" id="PF23598">
    <property type="entry name" value="LRR_14"/>
    <property type="match status" value="1"/>
</dbReference>
<comment type="similarity">
    <text evidence="2">Belongs to the RLP family.</text>
</comment>
<dbReference type="FunFam" id="3.80.10.10:FF:000095">
    <property type="entry name" value="LRR receptor-like serine/threonine-protein kinase GSO1"/>
    <property type="match status" value="1"/>
</dbReference>
<dbReference type="EnsemblPlants" id="Bo1g141290.1">
    <property type="protein sequence ID" value="Bo1g141290.1"/>
    <property type="gene ID" value="Bo1g141290"/>
</dbReference>
<evidence type="ECO:0000256" key="6">
    <source>
        <dbReference type="ARBA" id="ARBA00022729"/>
    </source>
</evidence>
<dbReference type="Gramene" id="Bo1g141290.1">
    <property type="protein sequence ID" value="Bo1g141290.1"/>
    <property type="gene ID" value="Bo1g141290"/>
</dbReference>
<evidence type="ECO:0000313" key="17">
    <source>
        <dbReference type="Proteomes" id="UP000032141"/>
    </source>
</evidence>
<dbReference type="Pfam" id="PF08263">
    <property type="entry name" value="LRRNT_2"/>
    <property type="match status" value="1"/>
</dbReference>
<evidence type="ECO:0000256" key="7">
    <source>
        <dbReference type="ARBA" id="ARBA00022737"/>
    </source>
</evidence>
<sequence>MKGFWNITSTISLTLSILFLLGYSYEDVSAVPTRHLCRPEQRDALLQFKTEFEVLNSSFSSYNSHGKTDSWANNSDCCNWEGITCDAKSGEVIELDLSCSNLLGEFHSNSSLQNLHSLNTLNLSRNDFNGQIMSSIGNLSHITSLDLSRNGFSEFIPSSIVDLSHLSFLDLSFNSFLGQIPSSIGNLSHLTYLNLGLNQISGKIPSSIGNLYNLAYLNLSWNNIVGEIPSSFGNLNHLTSLNVGLNRLNGSFPIALLNLTKLSYLGLYHNQFTGTIPHNITSLSKLIIFSASNNAFTGTLPSSLFTLPSMERVILSDNQLNGILELGNISSPPKLLLLEVGNNNLRGPIPVTISKFTHLVRLSLSHYNTQGPIDFSIFSHLKWLEVLDLSYLNTTTTIDLNDILSYFKRLRWLVLSGNLVSFTNKSPVSDPYLFSELQLSGCGITEFPEFVRNQNMSFFLDISNNKIKGQVPGWLWSTLPYLYYLDLSNNNFTGFEKPTTVLVSRLSGLNLLASNNNFTGNIPSFICDLRNVDTLDLSNNNFSGLIPSCLGNLKPSLLYLNLGQNRLQGGIPETIFESLRTLDVGHNKLTGKLPKSLINSSFLEVLNVESNIINDTFPFWLSFLPELKILVLRFNAFHGPIHQTSFPELQIIDISHNHFNGALPSDFFVKWSAMSSLGTVYYDQLDDKYMGGFYYHDSMVFMNKGIEMELVRILKIYTALDFSGNKFEGEIPSSIGLLKELHVLNLSNNAFSGHIPSSMGNLTALESLDNLKSNETCKLGLLLSFSPASHGTKSILVAPQEPIPRLVDHMFLKCLVTSEQTVSEWTVHETSLVMDGHTLTEISAFCYGPENSTKTSEYVALLGHISIKDHHVQLLQQNLVSLPPATSWVIEAHNLELVLGKSSCRILKVKLEWRQTQLEDSGLPVYNVYAENVKSTDVLRSRKVLEKPRSERVFLGISHVPAYYVSELVVDSNVKGVSFVVQPCGLDGSWRKLDDSPNFLVDFEGLS</sequence>
<dbReference type="InterPro" id="IPR013210">
    <property type="entry name" value="LRR_N_plant-typ"/>
</dbReference>
<keyword evidence="10" id="KW-0675">Receptor</keyword>
<dbReference type="STRING" id="109376.A0A0D3AEJ4"/>
<dbReference type="SMART" id="SM00369">
    <property type="entry name" value="LRR_TYP"/>
    <property type="match status" value="9"/>
</dbReference>
<dbReference type="InterPro" id="IPR055414">
    <property type="entry name" value="LRR_R13L4/SHOC2-like"/>
</dbReference>
<evidence type="ECO:0000256" key="10">
    <source>
        <dbReference type="ARBA" id="ARBA00023170"/>
    </source>
</evidence>
<accession>A0A0D3AEJ4</accession>
<comment type="subcellular location">
    <subcellularLocation>
        <location evidence="1">Cell membrane</location>
        <topology evidence="1">Single-pass type I membrane protein</topology>
    </subcellularLocation>
</comment>
<keyword evidence="17" id="KW-1185">Reference proteome</keyword>
<evidence type="ECO:0000256" key="5">
    <source>
        <dbReference type="ARBA" id="ARBA00022692"/>
    </source>
</evidence>
<keyword evidence="4" id="KW-0433">Leucine-rich repeat</keyword>
<evidence type="ECO:0000256" key="3">
    <source>
        <dbReference type="ARBA" id="ARBA00022475"/>
    </source>
</evidence>
<dbReference type="Proteomes" id="UP000032141">
    <property type="component" value="Chromosome C1"/>
</dbReference>
<name>A0A0D3AEJ4_BRAOL</name>
<evidence type="ECO:0000256" key="4">
    <source>
        <dbReference type="ARBA" id="ARBA00022614"/>
    </source>
</evidence>
<dbReference type="FunFam" id="3.80.10.10:FF:000041">
    <property type="entry name" value="LRR receptor-like serine/threonine-protein kinase ERECTA"/>
    <property type="match status" value="1"/>
</dbReference>
<feature type="domain" description="Disease resistance R13L4/SHOC-2-like LRR" evidence="14">
    <location>
        <begin position="183"/>
        <end position="416"/>
    </location>
</feature>
<dbReference type="Gene3D" id="3.80.10.10">
    <property type="entry name" value="Ribonuclease Inhibitor"/>
    <property type="match status" value="4"/>
</dbReference>
<feature type="domain" description="Leucine-rich repeat-containing N-terminal plant-type" evidence="13">
    <location>
        <begin position="39"/>
        <end position="86"/>
    </location>
</feature>
<evidence type="ECO:0000256" key="12">
    <source>
        <dbReference type="SAM" id="SignalP"/>
    </source>
</evidence>
<keyword evidence="9" id="KW-0472">Membrane</keyword>
<feature type="signal peptide" evidence="12">
    <location>
        <begin position="1"/>
        <end position="30"/>
    </location>
</feature>
<dbReference type="InterPro" id="IPR001611">
    <property type="entry name" value="Leu-rich_rpt"/>
</dbReference>
<dbReference type="Pfam" id="PF00560">
    <property type="entry name" value="LRR_1"/>
    <property type="match status" value="7"/>
</dbReference>
<protein>
    <submittedName>
        <fullName evidence="16">Uncharacterized protein</fullName>
    </submittedName>
</protein>
<dbReference type="SUPFAM" id="SSF52058">
    <property type="entry name" value="L domain-like"/>
    <property type="match status" value="2"/>
</dbReference>
<evidence type="ECO:0000256" key="2">
    <source>
        <dbReference type="ARBA" id="ARBA00009592"/>
    </source>
</evidence>
<reference evidence="16" key="2">
    <citation type="submission" date="2015-03" db="UniProtKB">
        <authorList>
            <consortium name="EnsemblPlants"/>
        </authorList>
    </citation>
    <scope>IDENTIFICATION</scope>
</reference>
<dbReference type="OMA" id="SHAFIQT"/>
<keyword evidence="7" id="KW-0677">Repeat</keyword>
<evidence type="ECO:0000256" key="1">
    <source>
        <dbReference type="ARBA" id="ARBA00004251"/>
    </source>
</evidence>
<dbReference type="eggNOG" id="KOG2331">
    <property type="taxonomic scope" value="Eukaryota"/>
</dbReference>
<reference evidence="16 17" key="1">
    <citation type="journal article" date="2014" name="Genome Biol.">
        <title>Transcriptome and methylome profiling reveals relics of genome dominance in the mesopolyploid Brassica oleracea.</title>
        <authorList>
            <person name="Parkin I.A."/>
            <person name="Koh C."/>
            <person name="Tang H."/>
            <person name="Robinson S.J."/>
            <person name="Kagale S."/>
            <person name="Clarke W.E."/>
            <person name="Town C.D."/>
            <person name="Nixon J."/>
            <person name="Krishnakumar V."/>
            <person name="Bidwell S.L."/>
            <person name="Denoeud F."/>
            <person name="Belcram H."/>
            <person name="Links M.G."/>
            <person name="Just J."/>
            <person name="Clarke C."/>
            <person name="Bender T."/>
            <person name="Huebert T."/>
            <person name="Mason A.S."/>
            <person name="Pires J.C."/>
            <person name="Barker G."/>
            <person name="Moore J."/>
            <person name="Walley P.G."/>
            <person name="Manoli S."/>
            <person name="Batley J."/>
            <person name="Edwards D."/>
            <person name="Nelson M.N."/>
            <person name="Wang X."/>
            <person name="Paterson A.H."/>
            <person name="King G."/>
            <person name="Bancroft I."/>
            <person name="Chalhoub B."/>
            <person name="Sharpe A.G."/>
        </authorList>
    </citation>
    <scope>NUCLEOTIDE SEQUENCE</scope>
    <source>
        <strain evidence="16 17">cv. TO1000</strain>
    </source>
</reference>
<dbReference type="InterPro" id="IPR046956">
    <property type="entry name" value="RLP23-like"/>
</dbReference>
<keyword evidence="11" id="KW-0325">Glycoprotein</keyword>
<dbReference type="GO" id="GO:0005886">
    <property type="term" value="C:plasma membrane"/>
    <property type="evidence" value="ECO:0007669"/>
    <property type="project" value="UniProtKB-SubCell"/>
</dbReference>
<dbReference type="PANTHER" id="PTHR48061">
    <property type="entry name" value="LEUCINE-RICH REPEAT RECEPTOR PROTEIN KINASE EMS1-LIKE-RELATED"/>
    <property type="match status" value="1"/>
</dbReference>
<dbReference type="eggNOG" id="KOG0619">
    <property type="taxonomic scope" value="Eukaryota"/>
</dbReference>
<organism evidence="16 17">
    <name type="scientific">Brassica oleracea var. oleracea</name>
    <dbReference type="NCBI Taxonomy" id="109376"/>
    <lineage>
        <taxon>Eukaryota</taxon>
        <taxon>Viridiplantae</taxon>
        <taxon>Streptophyta</taxon>
        <taxon>Embryophyta</taxon>
        <taxon>Tracheophyta</taxon>
        <taxon>Spermatophyta</taxon>
        <taxon>Magnoliopsida</taxon>
        <taxon>eudicotyledons</taxon>
        <taxon>Gunneridae</taxon>
        <taxon>Pentapetalae</taxon>
        <taxon>rosids</taxon>
        <taxon>malvids</taxon>
        <taxon>Brassicales</taxon>
        <taxon>Brassicaceae</taxon>
        <taxon>Brassiceae</taxon>
        <taxon>Brassica</taxon>
    </lineage>
</organism>
<proteinExistence type="inferred from homology"/>
<feature type="domain" description="Cytosolic endo-beta-N-acetylglucosaminidase C-terminal" evidence="15">
    <location>
        <begin position="881"/>
        <end position="1002"/>
    </location>
</feature>
<feature type="chain" id="PRO_5002256628" evidence="12">
    <location>
        <begin position="31"/>
        <end position="1007"/>
    </location>
</feature>
<evidence type="ECO:0000313" key="16">
    <source>
        <dbReference type="EnsemblPlants" id="Bo1g141290.1"/>
    </source>
</evidence>
<dbReference type="InterPro" id="IPR057882">
    <property type="entry name" value="ENGase_C"/>
</dbReference>
<dbReference type="PANTHER" id="PTHR48061:SF12">
    <property type="entry name" value="DISEASE RESISTANCE LIKE PROTEIN"/>
    <property type="match status" value="1"/>
</dbReference>
<dbReference type="HOGENOM" id="CLU_000288_18_3_1"/>
<dbReference type="InterPro" id="IPR032675">
    <property type="entry name" value="LRR_dom_sf"/>
</dbReference>
<evidence type="ECO:0000256" key="11">
    <source>
        <dbReference type="ARBA" id="ARBA00023180"/>
    </source>
</evidence>
<dbReference type="Pfam" id="PF25529">
    <property type="entry name" value="Ig_ENGASE1_C"/>
    <property type="match status" value="1"/>
</dbReference>
<dbReference type="SUPFAM" id="SSF52047">
    <property type="entry name" value="RNI-like"/>
    <property type="match status" value="1"/>
</dbReference>
<dbReference type="InterPro" id="IPR003591">
    <property type="entry name" value="Leu-rich_rpt_typical-subtyp"/>
</dbReference>
<dbReference type="AlphaFoldDB" id="A0A0D3AEJ4"/>
<evidence type="ECO:0000259" key="14">
    <source>
        <dbReference type="Pfam" id="PF23598"/>
    </source>
</evidence>
<keyword evidence="8" id="KW-1133">Transmembrane helix</keyword>
<evidence type="ECO:0000256" key="9">
    <source>
        <dbReference type="ARBA" id="ARBA00023136"/>
    </source>
</evidence>
<evidence type="ECO:0000259" key="13">
    <source>
        <dbReference type="Pfam" id="PF08263"/>
    </source>
</evidence>
<dbReference type="FunFam" id="3.80.10.10:FF:000275">
    <property type="entry name" value="Leucine-rich repeat receptor-like protein kinase"/>
    <property type="match status" value="1"/>
</dbReference>
<keyword evidence="6 12" id="KW-0732">Signal</keyword>
<keyword evidence="3" id="KW-1003">Cell membrane</keyword>
<evidence type="ECO:0000259" key="15">
    <source>
        <dbReference type="Pfam" id="PF25529"/>
    </source>
</evidence>